<dbReference type="EMBL" id="BLLF01000084">
    <property type="protein sequence ID" value="GFH07275.1"/>
    <property type="molecule type" value="Genomic_DNA"/>
</dbReference>
<evidence type="ECO:0000256" key="1">
    <source>
        <dbReference type="SAM" id="MobiDB-lite"/>
    </source>
</evidence>
<reference evidence="2 3" key="1">
    <citation type="submission" date="2020-02" db="EMBL/GenBank/DDBJ databases">
        <title>Draft genome sequence of Haematococcus lacustris strain NIES-144.</title>
        <authorList>
            <person name="Morimoto D."/>
            <person name="Nakagawa S."/>
            <person name="Yoshida T."/>
            <person name="Sawayama S."/>
        </authorList>
    </citation>
    <scope>NUCLEOTIDE SEQUENCE [LARGE SCALE GENOMIC DNA]</scope>
    <source>
        <strain evidence="2 3">NIES-144</strain>
    </source>
</reference>
<proteinExistence type="predicted"/>
<feature type="non-terminal residue" evidence="2">
    <location>
        <position position="1"/>
    </location>
</feature>
<dbReference type="AlphaFoldDB" id="A0A699YD17"/>
<gene>
    <name evidence="2" type="ORF">HaLaN_02057</name>
</gene>
<sequence length="119" mass="12696">CKAHHIKLDTRALFGLMRTAGMLPADITSLAKFRSGVAGPKDSEVANRWNAFLPNLAAVRPNVGQKFAQVVHTDGVAISVMFTRPKPAEPPGELPCMGKEEGAVNPVFEETPAERGGDS</sequence>
<evidence type="ECO:0000313" key="3">
    <source>
        <dbReference type="Proteomes" id="UP000485058"/>
    </source>
</evidence>
<name>A0A699YD17_HAELA</name>
<accession>A0A699YD17</accession>
<feature type="region of interest" description="Disordered" evidence="1">
    <location>
        <begin position="88"/>
        <end position="119"/>
    </location>
</feature>
<keyword evidence="3" id="KW-1185">Reference proteome</keyword>
<organism evidence="2 3">
    <name type="scientific">Haematococcus lacustris</name>
    <name type="common">Green alga</name>
    <name type="synonym">Haematococcus pluvialis</name>
    <dbReference type="NCBI Taxonomy" id="44745"/>
    <lineage>
        <taxon>Eukaryota</taxon>
        <taxon>Viridiplantae</taxon>
        <taxon>Chlorophyta</taxon>
        <taxon>core chlorophytes</taxon>
        <taxon>Chlorophyceae</taxon>
        <taxon>CS clade</taxon>
        <taxon>Chlamydomonadales</taxon>
        <taxon>Haematococcaceae</taxon>
        <taxon>Haematococcus</taxon>
    </lineage>
</organism>
<comment type="caution">
    <text evidence="2">The sequence shown here is derived from an EMBL/GenBank/DDBJ whole genome shotgun (WGS) entry which is preliminary data.</text>
</comment>
<dbReference type="Proteomes" id="UP000485058">
    <property type="component" value="Unassembled WGS sequence"/>
</dbReference>
<evidence type="ECO:0000313" key="2">
    <source>
        <dbReference type="EMBL" id="GFH07275.1"/>
    </source>
</evidence>
<protein>
    <submittedName>
        <fullName evidence="2">Uncharacterized protein</fullName>
    </submittedName>
</protein>